<evidence type="ECO:0000313" key="3">
    <source>
        <dbReference type="Proteomes" id="UP001156215"/>
    </source>
</evidence>
<evidence type="ECO:0000313" key="2">
    <source>
        <dbReference type="EMBL" id="WAW10917.1"/>
    </source>
</evidence>
<feature type="transmembrane region" description="Helical" evidence="1">
    <location>
        <begin position="38"/>
        <end position="57"/>
    </location>
</feature>
<gene>
    <name evidence="2" type="ORF">NB640_04570</name>
</gene>
<dbReference type="EMBL" id="CP098242">
    <property type="protein sequence ID" value="WAW10917.1"/>
    <property type="molecule type" value="Genomic_DNA"/>
</dbReference>
<proteinExistence type="predicted"/>
<keyword evidence="3" id="KW-1185">Reference proteome</keyword>
<name>A0A9E9P3E3_9BURK</name>
<dbReference type="Proteomes" id="UP001156215">
    <property type="component" value="Chromosome"/>
</dbReference>
<keyword evidence="1" id="KW-0812">Transmembrane</keyword>
<reference evidence="2" key="1">
    <citation type="journal article" date="2022" name="Front. Microbiol.">
        <title>New perspectives on an old grouping: The genomic and phenotypic variability of Oxalobacter formigenes and the implications for calcium oxalate stone prevention.</title>
        <authorList>
            <person name="Chmiel J.A."/>
            <person name="Carr C."/>
            <person name="Stuivenberg G.A."/>
            <person name="Venema R."/>
            <person name="Chanyi R.M."/>
            <person name="Al K.F."/>
            <person name="Giguere D."/>
            <person name="Say H."/>
            <person name="Akouris P.P."/>
            <person name="Dominguez Romero S.A."/>
            <person name="Kwong A."/>
            <person name="Tai V."/>
            <person name="Koval S.F."/>
            <person name="Razvi H."/>
            <person name="Bjazevic J."/>
            <person name="Burton J.P."/>
        </authorList>
    </citation>
    <scope>NUCLEOTIDE SEQUENCE</scope>
    <source>
        <strain evidence="2">WoOx3</strain>
    </source>
</reference>
<accession>A0A9E9P3E3</accession>
<keyword evidence="1" id="KW-0472">Membrane</keyword>
<keyword evidence="1" id="KW-1133">Transmembrane helix</keyword>
<sequence length="64" mass="7154">MKKIKKLHLFILSLIFGLTVTIKPALTSNFSQESLHEWILNGLLVAAIVGFVAVKYLKSKGRLD</sequence>
<dbReference type="AlphaFoldDB" id="A0A9E9P3E3"/>
<dbReference type="KEGG" id="ovb:NB640_04570"/>
<organism evidence="2 3">
    <name type="scientific">Oxalobacter vibrioformis</name>
    <dbReference type="NCBI Taxonomy" id="933080"/>
    <lineage>
        <taxon>Bacteria</taxon>
        <taxon>Pseudomonadati</taxon>
        <taxon>Pseudomonadota</taxon>
        <taxon>Betaproteobacteria</taxon>
        <taxon>Burkholderiales</taxon>
        <taxon>Oxalobacteraceae</taxon>
        <taxon>Oxalobacter</taxon>
    </lineage>
</organism>
<feature type="transmembrane region" description="Helical" evidence="1">
    <location>
        <begin position="7"/>
        <end position="26"/>
    </location>
</feature>
<protein>
    <submittedName>
        <fullName evidence="2">Uncharacterized protein</fullName>
    </submittedName>
</protein>
<dbReference type="RefSeq" id="WP_269309990.1">
    <property type="nucleotide sequence ID" value="NZ_CP098242.1"/>
</dbReference>
<evidence type="ECO:0000256" key="1">
    <source>
        <dbReference type="SAM" id="Phobius"/>
    </source>
</evidence>